<organism evidence="1 2">
    <name type="scientific">Mycobacterium phage Phabba</name>
    <dbReference type="NCBI Taxonomy" id="2027899"/>
    <lineage>
        <taxon>Viruses</taxon>
        <taxon>Duplodnaviria</taxon>
        <taxon>Heunggongvirae</taxon>
        <taxon>Uroviricota</taxon>
        <taxon>Caudoviricetes</taxon>
        <taxon>Ceeclamvirinae</taxon>
        <taxon>Myrnavirus</taxon>
        <taxon>Myrnavirus phabba</taxon>
        <taxon>Myranavirus phabba</taxon>
    </lineage>
</organism>
<protein>
    <submittedName>
        <fullName evidence="1">Uncharacterized protein</fullName>
    </submittedName>
</protein>
<gene>
    <name evidence="1" type="ORF">SEA_PHABBA_47</name>
</gene>
<sequence>MAEDDKAAEQKRKQAQVLWEAAQILKAHHASHDLVSAVSNYADEIAPK</sequence>
<proteinExistence type="predicted"/>
<evidence type="ECO:0000313" key="1">
    <source>
        <dbReference type="EMBL" id="ASZ74622.1"/>
    </source>
</evidence>
<reference evidence="2" key="1">
    <citation type="submission" date="2017-08" db="EMBL/GenBank/DDBJ databases">
        <authorList>
            <person name="de Groot N.N."/>
        </authorList>
    </citation>
    <scope>NUCLEOTIDE SEQUENCE [LARGE SCALE GENOMIC DNA]</scope>
</reference>
<accession>A0A249XS94</accession>
<keyword evidence="2" id="KW-1185">Reference proteome</keyword>
<dbReference type="EMBL" id="MF668280">
    <property type="protein sequence ID" value="ASZ74622.1"/>
    <property type="molecule type" value="Genomic_DNA"/>
</dbReference>
<evidence type="ECO:0000313" key="2">
    <source>
        <dbReference type="Proteomes" id="UP000226037"/>
    </source>
</evidence>
<dbReference type="Proteomes" id="UP000226037">
    <property type="component" value="Segment"/>
</dbReference>
<name>A0A249XS94_9CAUD</name>